<name>K9YWI6_DACS8</name>
<gene>
    <name evidence="1" type="ORF">Dacsa_2261</name>
</gene>
<evidence type="ECO:0000313" key="2">
    <source>
        <dbReference type="Proteomes" id="UP000010482"/>
    </source>
</evidence>
<dbReference type="AlphaFoldDB" id="K9YWI6"/>
<keyword evidence="2" id="KW-1185">Reference proteome</keyword>
<evidence type="ECO:0000313" key="1">
    <source>
        <dbReference type="EMBL" id="AFZ50877.1"/>
    </source>
</evidence>
<protein>
    <submittedName>
        <fullName evidence="1">Uncharacterized protein</fullName>
    </submittedName>
</protein>
<dbReference type="Proteomes" id="UP000010482">
    <property type="component" value="Chromosome"/>
</dbReference>
<dbReference type="REBASE" id="58325">
    <property type="entry name" value="M.Dsa8305ORF2261P"/>
</dbReference>
<dbReference type="KEGG" id="dsl:Dacsa_2261"/>
<dbReference type="HOGENOM" id="CLU_3167123_0_0_3"/>
<organism evidence="1 2">
    <name type="scientific">Dactylococcopsis salina (strain PCC 8305)</name>
    <name type="common">Myxobactron salinum</name>
    <dbReference type="NCBI Taxonomy" id="13035"/>
    <lineage>
        <taxon>Bacteria</taxon>
        <taxon>Bacillati</taxon>
        <taxon>Cyanobacteriota</taxon>
        <taxon>Cyanophyceae</taxon>
        <taxon>Nodosilineales</taxon>
        <taxon>Cymatolegaceae</taxon>
        <taxon>Dactylococcopsis</taxon>
    </lineage>
</organism>
<accession>K9YWI6</accession>
<sequence>MQFILHRCLDIIELDYQKNVMSSMKWTNQWLQDAEKPNREFLFLLEK</sequence>
<dbReference type="EMBL" id="CP003944">
    <property type="protein sequence ID" value="AFZ50877.1"/>
    <property type="molecule type" value="Genomic_DNA"/>
</dbReference>
<reference evidence="1" key="1">
    <citation type="submission" date="2012-04" db="EMBL/GenBank/DDBJ databases">
        <title>Finished genome of Dactylococcopsis salina PCC 8305.</title>
        <authorList>
            <consortium name="US DOE Joint Genome Institute"/>
            <person name="Gugger M."/>
            <person name="Coursin T."/>
            <person name="Rippka R."/>
            <person name="Tandeau De Marsac N."/>
            <person name="Huntemann M."/>
            <person name="Wei C.-L."/>
            <person name="Han J."/>
            <person name="Detter J.C."/>
            <person name="Han C."/>
            <person name="Tapia R."/>
            <person name="Daligault H."/>
            <person name="Chen A."/>
            <person name="Krypides N."/>
            <person name="Mavromatis K."/>
            <person name="Markowitz V."/>
            <person name="Szeto E."/>
            <person name="Ivanova N."/>
            <person name="Ovchinnikova G."/>
            <person name="Pagani I."/>
            <person name="Pati A."/>
            <person name="Goodwin L."/>
            <person name="Peters L."/>
            <person name="Pitluck S."/>
            <person name="Woyke T."/>
            <person name="Kerfeld C."/>
        </authorList>
    </citation>
    <scope>NUCLEOTIDE SEQUENCE [LARGE SCALE GENOMIC DNA]</scope>
    <source>
        <strain evidence="1">PCC 8305</strain>
    </source>
</reference>
<proteinExistence type="predicted"/>